<sequence>MREKGERREGGASKDGGLGGYLHRLDMETTSFFFINFPEDVKMLDLWPKFGRYGRVAEVYIPNKLDKQGRRFGFVRFREVRDVEELLSRISDIWIGTYKLRVNRTRFRRDEARKDQQQPQKKPGRVEDTLVFHETQQGRSFKDALSSPRADKGSKVCPVVVEEERKQVMWEVEVEEDKVALLKSAYVGFLSEAVEVQLLQQYFVMDGYHNVKLTILGHMKVLLSSPHVDEVSDIVRSVGWWSKWFDHFVPWSPASVSHHREVWLSCYGVPLFVWGVSLFKSIAFKFGTFIDIDASTKEMLRGDVARVKVATTTEERIDSSMVILVLGQKFTIRVMEDFGGWYGGGSRCQAGGSVEGSDGDPSQSCQVLVALEKQAAGKGGNMSPRRKLCQDVDVSGCSPNFLGNSCDSAKALVNEDVLGTLNYAEESRGRWVESAGSGENRVQETNNSLSKAMCDVNSQYVSCGEAHVAMEGSGMDQVAGGQDGVARGLMVGSGVGQVVGGLDGAVHEDWACDLGPPFVGGGVNDGPAVLRTKGGDLLIHGPTLSNPFIDESGGVGRPIGAKASKKHTLPKSKLMLPPGKCSTFFGNIQGHPNTLKRRKLHQKGRKNDILLAAEGSDSIECPDEEGSCEVIQSNHLVSASDVNGIELEIVLPCSNMELANKSGSFPSQDPSGNHNQSPFSAPAQVDGNGISAIGTTNGGLNGNSDGGNVCLHRDEVEARRVMGLQHDLERLKGLKVAIKDWSKDVYGRPEEKKRELVAEILALDYKSESVGLSQEEVVKSKAKFEDLWRLLKSEKEV</sequence>
<dbReference type="SMART" id="SM00360">
    <property type="entry name" value="RRM"/>
    <property type="match status" value="1"/>
</dbReference>
<evidence type="ECO:0000313" key="5">
    <source>
        <dbReference type="Proteomes" id="UP000242715"/>
    </source>
</evidence>
<reference evidence="5" key="1">
    <citation type="journal article" date="2017" name="Front. Plant Sci.">
        <title>Climate Clever Clovers: New Paradigm to Reduce the Environmental Footprint of Ruminants by Breeding Low Methanogenic Forages Utilizing Haplotype Variation.</title>
        <authorList>
            <person name="Kaur P."/>
            <person name="Appels R."/>
            <person name="Bayer P.E."/>
            <person name="Keeble-Gagnere G."/>
            <person name="Wang J."/>
            <person name="Hirakawa H."/>
            <person name="Shirasawa K."/>
            <person name="Vercoe P."/>
            <person name="Stefanova K."/>
            <person name="Durmic Z."/>
            <person name="Nichols P."/>
            <person name="Revell C."/>
            <person name="Isobe S.N."/>
            <person name="Edwards D."/>
            <person name="Erskine W."/>
        </authorList>
    </citation>
    <scope>NUCLEOTIDE SEQUENCE [LARGE SCALE GENOMIC DNA]</scope>
    <source>
        <strain evidence="5">cv. Daliak</strain>
    </source>
</reference>
<dbReference type="InterPro" id="IPR035979">
    <property type="entry name" value="RBD_domain_sf"/>
</dbReference>
<dbReference type="Pfam" id="PF00076">
    <property type="entry name" value="RRM_1"/>
    <property type="match status" value="1"/>
</dbReference>
<proteinExistence type="predicted"/>
<evidence type="ECO:0000256" key="1">
    <source>
        <dbReference type="PROSITE-ProRule" id="PRU00176"/>
    </source>
</evidence>
<gene>
    <name evidence="4" type="ORF">TSUD_272280</name>
</gene>
<dbReference type="EMBL" id="DF974369">
    <property type="protein sequence ID" value="GAU47983.1"/>
    <property type="molecule type" value="Genomic_DNA"/>
</dbReference>
<name>A0A2Z6P0I4_TRISU</name>
<feature type="region of interest" description="Disordered" evidence="2">
    <location>
        <begin position="661"/>
        <end position="699"/>
    </location>
</feature>
<accession>A0A2Z6P0I4</accession>
<dbReference type="OrthoDB" id="1750209at2759"/>
<organism evidence="4 5">
    <name type="scientific">Trifolium subterraneum</name>
    <name type="common">Subterranean clover</name>
    <dbReference type="NCBI Taxonomy" id="3900"/>
    <lineage>
        <taxon>Eukaryota</taxon>
        <taxon>Viridiplantae</taxon>
        <taxon>Streptophyta</taxon>
        <taxon>Embryophyta</taxon>
        <taxon>Tracheophyta</taxon>
        <taxon>Spermatophyta</taxon>
        <taxon>Magnoliopsida</taxon>
        <taxon>eudicotyledons</taxon>
        <taxon>Gunneridae</taxon>
        <taxon>Pentapetalae</taxon>
        <taxon>rosids</taxon>
        <taxon>fabids</taxon>
        <taxon>Fabales</taxon>
        <taxon>Fabaceae</taxon>
        <taxon>Papilionoideae</taxon>
        <taxon>50 kb inversion clade</taxon>
        <taxon>NPAAA clade</taxon>
        <taxon>Hologalegina</taxon>
        <taxon>IRL clade</taxon>
        <taxon>Trifolieae</taxon>
        <taxon>Trifolium</taxon>
    </lineage>
</organism>
<dbReference type="PANTHER" id="PTHR34427">
    <property type="entry name" value="DUF4283 DOMAIN PROTEIN"/>
    <property type="match status" value="1"/>
</dbReference>
<dbReference type="PANTHER" id="PTHR34427:SF5">
    <property type="entry name" value="DUF4283 DOMAIN-CONTAINING PROTEIN"/>
    <property type="match status" value="1"/>
</dbReference>
<dbReference type="GO" id="GO:0003723">
    <property type="term" value="F:RNA binding"/>
    <property type="evidence" value="ECO:0007669"/>
    <property type="project" value="UniProtKB-UniRule"/>
</dbReference>
<evidence type="ECO:0000256" key="2">
    <source>
        <dbReference type="SAM" id="MobiDB-lite"/>
    </source>
</evidence>
<evidence type="ECO:0000313" key="4">
    <source>
        <dbReference type="EMBL" id="GAU47983.1"/>
    </source>
</evidence>
<dbReference type="Gene3D" id="3.30.70.330">
    <property type="match status" value="1"/>
</dbReference>
<dbReference type="AlphaFoldDB" id="A0A2Z6P0I4"/>
<dbReference type="InterPro" id="IPR000504">
    <property type="entry name" value="RRM_dom"/>
</dbReference>
<feature type="domain" description="RRM" evidence="3">
    <location>
        <begin position="30"/>
        <end position="107"/>
    </location>
</feature>
<dbReference type="PROSITE" id="PS50102">
    <property type="entry name" value="RRM"/>
    <property type="match status" value="1"/>
</dbReference>
<evidence type="ECO:0000259" key="3">
    <source>
        <dbReference type="PROSITE" id="PS50102"/>
    </source>
</evidence>
<feature type="compositionally biased region" description="Polar residues" evidence="2">
    <location>
        <begin position="661"/>
        <end position="679"/>
    </location>
</feature>
<keyword evidence="1" id="KW-0694">RNA-binding</keyword>
<dbReference type="Proteomes" id="UP000242715">
    <property type="component" value="Unassembled WGS sequence"/>
</dbReference>
<dbReference type="SUPFAM" id="SSF54928">
    <property type="entry name" value="RNA-binding domain, RBD"/>
    <property type="match status" value="1"/>
</dbReference>
<protein>
    <recommendedName>
        <fullName evidence="3">RRM domain-containing protein</fullName>
    </recommendedName>
</protein>
<keyword evidence="5" id="KW-1185">Reference proteome</keyword>
<dbReference type="InterPro" id="IPR012677">
    <property type="entry name" value="Nucleotide-bd_a/b_plait_sf"/>
</dbReference>